<evidence type="ECO:0000256" key="2">
    <source>
        <dbReference type="ARBA" id="ARBA00022741"/>
    </source>
</evidence>
<dbReference type="InterPro" id="IPR016496">
    <property type="entry name" value="GTPase_HflX"/>
</dbReference>
<comment type="caution">
    <text evidence="7">The sequence shown here is derived from an EMBL/GenBank/DDBJ whole genome shotgun (WGS) entry which is preliminary data.</text>
</comment>
<comment type="function">
    <text evidence="5">GTPase that associates with the 50S ribosomal subunit and may have a role during protein synthesis or ribosome biogenesis.</text>
</comment>
<comment type="subunit">
    <text evidence="5">Monomer. Associates with the 50S ribosomal subunit.</text>
</comment>
<dbReference type="InterPro" id="IPR027417">
    <property type="entry name" value="P-loop_NTPase"/>
</dbReference>
<dbReference type="EMBL" id="JAUSUR010000001">
    <property type="protein sequence ID" value="MDQ0359487.1"/>
    <property type="molecule type" value="Genomic_DNA"/>
</dbReference>
<sequence>MKEIENRTVLLVGVESQQDTTFEYTMIELGNLAEACSYEVVGEVTQKMEHTKTTLYLGKGKLQEIADQVEKKEIDAVLFNDELSPSQFRNISELLPCEVLDRTMVILEIFASRASTKEAQLQVEISQLQYELPRLIGMNDELDRQGGGGGEGLANRGGGETKLELNRRQIEARITKKTSELKKMVQERKTQREKRKKADIKTVALVGYTNAGKSSLMNALIQDDEEKQVFAKDMLFATLETRVRRIGLGKNSECLLTDTVGFVDKLPHHLIKAFRSTLEEVNEADLLLHIIDISNPHYKEQKQITLQTLEDIGVQDVPIIDVYNKIDVTDIDIPKSGESVYLSATQGTGIDTLKSKIAEHLFNDYCDGDFLFPYAMGSTVSSMNEKFDITLHENEENGIHVIARVPKEFVERYKEYLQ</sequence>
<name>A0ABU0DXW6_9FIRM</name>
<dbReference type="PROSITE" id="PS51705">
    <property type="entry name" value="G_HFLX"/>
    <property type="match status" value="1"/>
</dbReference>
<dbReference type="CDD" id="cd01878">
    <property type="entry name" value="HflX"/>
    <property type="match status" value="1"/>
</dbReference>
<keyword evidence="5" id="KW-0963">Cytoplasm</keyword>
<dbReference type="Pfam" id="PF01926">
    <property type="entry name" value="MMR_HSR1"/>
    <property type="match status" value="1"/>
</dbReference>
<dbReference type="InterPro" id="IPR042108">
    <property type="entry name" value="GTPase_HflX_N_sf"/>
</dbReference>
<keyword evidence="1" id="KW-0479">Metal-binding</keyword>
<dbReference type="PANTHER" id="PTHR10229:SF4">
    <property type="entry name" value="GTPASE HFLX"/>
    <property type="match status" value="1"/>
</dbReference>
<dbReference type="PANTHER" id="PTHR10229">
    <property type="entry name" value="GTP-BINDING PROTEIN HFLX"/>
    <property type="match status" value="1"/>
</dbReference>
<keyword evidence="4 5" id="KW-0342">GTP-binding</keyword>
<protein>
    <recommendedName>
        <fullName evidence="5">GTPase HflX</fullName>
    </recommendedName>
    <alternativeName>
        <fullName evidence="5">GTP-binding protein HflX</fullName>
    </alternativeName>
</protein>
<dbReference type="NCBIfam" id="TIGR03156">
    <property type="entry name" value="GTP_HflX"/>
    <property type="match status" value="1"/>
</dbReference>
<organism evidence="7 8">
    <name type="scientific">Breznakia pachnodae</name>
    <dbReference type="NCBI Taxonomy" id="265178"/>
    <lineage>
        <taxon>Bacteria</taxon>
        <taxon>Bacillati</taxon>
        <taxon>Bacillota</taxon>
        <taxon>Erysipelotrichia</taxon>
        <taxon>Erysipelotrichales</taxon>
        <taxon>Erysipelotrichaceae</taxon>
        <taxon>Breznakia</taxon>
    </lineage>
</organism>
<keyword evidence="3" id="KW-0460">Magnesium</keyword>
<evidence type="ECO:0000256" key="4">
    <source>
        <dbReference type="ARBA" id="ARBA00023134"/>
    </source>
</evidence>
<dbReference type="InterPro" id="IPR006073">
    <property type="entry name" value="GTP-bd"/>
</dbReference>
<dbReference type="Gene3D" id="6.10.250.2860">
    <property type="match status" value="1"/>
</dbReference>
<dbReference type="SUPFAM" id="SSF52540">
    <property type="entry name" value="P-loop containing nucleoside triphosphate hydrolases"/>
    <property type="match status" value="1"/>
</dbReference>
<gene>
    <name evidence="5" type="primary">hflX</name>
    <name evidence="7" type="ORF">J2S15_000218</name>
</gene>
<keyword evidence="2 5" id="KW-0547">Nucleotide-binding</keyword>
<reference evidence="7 8" key="1">
    <citation type="submission" date="2023-07" db="EMBL/GenBank/DDBJ databases">
        <title>Genomic Encyclopedia of Type Strains, Phase IV (KMG-IV): sequencing the most valuable type-strain genomes for metagenomic binning, comparative biology and taxonomic classification.</title>
        <authorList>
            <person name="Goeker M."/>
        </authorList>
    </citation>
    <scope>NUCLEOTIDE SEQUENCE [LARGE SCALE GENOMIC DNA]</scope>
    <source>
        <strain evidence="7 8">DSM 16784</strain>
    </source>
</reference>
<evidence type="ECO:0000256" key="1">
    <source>
        <dbReference type="ARBA" id="ARBA00022723"/>
    </source>
</evidence>
<evidence type="ECO:0000313" key="7">
    <source>
        <dbReference type="EMBL" id="MDQ0359487.1"/>
    </source>
</evidence>
<evidence type="ECO:0000313" key="8">
    <source>
        <dbReference type="Proteomes" id="UP001230220"/>
    </source>
</evidence>
<evidence type="ECO:0000259" key="6">
    <source>
        <dbReference type="PROSITE" id="PS51705"/>
    </source>
</evidence>
<accession>A0ABU0DXW6</accession>
<dbReference type="Gene3D" id="3.40.50.11060">
    <property type="entry name" value="GTPase HflX, N-terminal domain"/>
    <property type="match status" value="1"/>
</dbReference>
<comment type="similarity">
    <text evidence="5">Belongs to the TRAFAC class OBG-HflX-like GTPase superfamily. HflX GTPase family.</text>
</comment>
<keyword evidence="8" id="KW-1185">Reference proteome</keyword>
<dbReference type="Proteomes" id="UP001230220">
    <property type="component" value="Unassembled WGS sequence"/>
</dbReference>
<evidence type="ECO:0000256" key="5">
    <source>
        <dbReference type="HAMAP-Rule" id="MF_00900"/>
    </source>
</evidence>
<dbReference type="RefSeq" id="WP_307404635.1">
    <property type="nucleotide sequence ID" value="NZ_JAUSUR010000001.1"/>
</dbReference>
<dbReference type="Gene3D" id="3.40.50.300">
    <property type="entry name" value="P-loop containing nucleotide triphosphate hydrolases"/>
    <property type="match status" value="1"/>
</dbReference>
<feature type="domain" description="Hflx-type G" evidence="6">
    <location>
        <begin position="201"/>
        <end position="365"/>
    </location>
</feature>
<comment type="subcellular location">
    <subcellularLocation>
        <location evidence="5">Cytoplasm</location>
    </subcellularLocation>
    <text evidence="5">May associate with membranes.</text>
</comment>
<dbReference type="HAMAP" id="MF_00900">
    <property type="entry name" value="GTPase_HflX"/>
    <property type="match status" value="1"/>
</dbReference>
<proteinExistence type="inferred from homology"/>
<dbReference type="InterPro" id="IPR030394">
    <property type="entry name" value="G_HFLX_dom"/>
</dbReference>
<dbReference type="Pfam" id="PF13167">
    <property type="entry name" value="GTP-bdg_N"/>
    <property type="match status" value="1"/>
</dbReference>
<dbReference type="InterPro" id="IPR025121">
    <property type="entry name" value="GTPase_HflX_N"/>
</dbReference>
<dbReference type="Pfam" id="PF16360">
    <property type="entry name" value="GTP-bdg_M"/>
    <property type="match status" value="1"/>
</dbReference>
<dbReference type="InterPro" id="IPR032305">
    <property type="entry name" value="GTP-bd_M"/>
</dbReference>
<evidence type="ECO:0000256" key="3">
    <source>
        <dbReference type="ARBA" id="ARBA00022842"/>
    </source>
</evidence>
<dbReference type="PRINTS" id="PR00326">
    <property type="entry name" value="GTP1OBG"/>
</dbReference>
<dbReference type="PIRSF" id="PIRSF006809">
    <property type="entry name" value="GTP-binding_hflX_prd"/>
    <property type="match status" value="1"/>
</dbReference>